<sequence length="103" mass="11340">MFQMHTPAVHYAIEELKPKDDEVGSPTGAMVEKVADPESRVQPGDVLVEVRTMGENEPWGVEDVPFEDIVAAVNQKGTQVALTFERFPQQDVEPGEFMAGHSS</sequence>
<gene>
    <name evidence="2" type="ORF">PPRO1471_LOCUS1012</name>
</gene>
<name>A0A7S2AI31_9CHLO</name>
<dbReference type="AlphaFoldDB" id="A0A7S2AI31"/>
<evidence type="ECO:0000256" key="1">
    <source>
        <dbReference type="SAM" id="MobiDB-lite"/>
    </source>
</evidence>
<feature type="region of interest" description="Disordered" evidence="1">
    <location>
        <begin position="17"/>
        <end position="38"/>
    </location>
</feature>
<accession>A0A7S2AI31</accession>
<protein>
    <recommendedName>
        <fullName evidence="3">PDZ domain-containing protein</fullName>
    </recommendedName>
</protein>
<dbReference type="EMBL" id="HBGR01001536">
    <property type="protein sequence ID" value="CAD9368327.1"/>
    <property type="molecule type" value="Transcribed_RNA"/>
</dbReference>
<evidence type="ECO:0008006" key="3">
    <source>
        <dbReference type="Google" id="ProtNLM"/>
    </source>
</evidence>
<organism evidence="2">
    <name type="scientific">Pycnococcus provasolii</name>
    <dbReference type="NCBI Taxonomy" id="41880"/>
    <lineage>
        <taxon>Eukaryota</taxon>
        <taxon>Viridiplantae</taxon>
        <taxon>Chlorophyta</taxon>
        <taxon>Pseudoscourfieldiophyceae</taxon>
        <taxon>Pseudoscourfieldiales</taxon>
        <taxon>Pycnococcaceae</taxon>
        <taxon>Pycnococcus</taxon>
    </lineage>
</organism>
<reference evidence="2" key="1">
    <citation type="submission" date="2021-01" db="EMBL/GenBank/DDBJ databases">
        <authorList>
            <person name="Corre E."/>
            <person name="Pelletier E."/>
            <person name="Niang G."/>
            <person name="Scheremetjew M."/>
            <person name="Finn R."/>
            <person name="Kale V."/>
            <person name="Holt S."/>
            <person name="Cochrane G."/>
            <person name="Meng A."/>
            <person name="Brown T."/>
            <person name="Cohen L."/>
        </authorList>
    </citation>
    <scope>NUCLEOTIDE SEQUENCE</scope>
    <source>
        <strain evidence="2">RCC733</strain>
    </source>
</reference>
<evidence type="ECO:0000313" key="2">
    <source>
        <dbReference type="EMBL" id="CAD9368327.1"/>
    </source>
</evidence>
<proteinExistence type="predicted"/>